<keyword evidence="4" id="KW-0812">Transmembrane</keyword>
<dbReference type="OrthoDB" id="4153866at2759"/>
<keyword evidence="4" id="KW-1133">Transmembrane helix</keyword>
<feature type="compositionally biased region" description="Polar residues" evidence="3">
    <location>
        <begin position="568"/>
        <end position="584"/>
    </location>
</feature>
<evidence type="ECO:0000256" key="4">
    <source>
        <dbReference type="SAM" id="Phobius"/>
    </source>
</evidence>
<evidence type="ECO:0000256" key="3">
    <source>
        <dbReference type="SAM" id="MobiDB-lite"/>
    </source>
</evidence>
<dbReference type="EMBL" id="MZNU01000437">
    <property type="protein sequence ID" value="OWO97444.1"/>
    <property type="molecule type" value="Genomic_DNA"/>
</dbReference>
<gene>
    <name evidence="5" type="ORF">B2J93_5672</name>
</gene>
<feature type="region of interest" description="Disordered" evidence="3">
    <location>
        <begin position="667"/>
        <end position="702"/>
    </location>
</feature>
<comment type="caution">
    <text evidence="5">The sequence shown here is derived from an EMBL/GenBank/DDBJ whole genome shotgun (WGS) entry which is preliminary data.</text>
</comment>
<dbReference type="GO" id="GO:0006629">
    <property type="term" value="P:lipid metabolic process"/>
    <property type="evidence" value="ECO:0007669"/>
    <property type="project" value="InterPro"/>
</dbReference>
<dbReference type="STRING" id="503106.A0A218YRJ7"/>
<dbReference type="AlphaFoldDB" id="A0A218YRJ7"/>
<feature type="compositionally biased region" description="Low complexity" evidence="3">
    <location>
        <begin position="813"/>
        <end position="823"/>
    </location>
</feature>
<evidence type="ECO:0000256" key="2">
    <source>
        <dbReference type="ARBA" id="ARBA00014286"/>
    </source>
</evidence>
<dbReference type="InterPro" id="IPR051236">
    <property type="entry name" value="HAT_RTT109-like"/>
</dbReference>
<dbReference type="PANTHER" id="PTHR31571">
    <property type="entry name" value="ALTERED INHERITANCE OF MITOCHONDRIA PROTEIN 6"/>
    <property type="match status" value="1"/>
</dbReference>
<dbReference type="GO" id="GO:0008081">
    <property type="term" value="F:phosphoric diester hydrolase activity"/>
    <property type="evidence" value="ECO:0007669"/>
    <property type="project" value="InterPro"/>
</dbReference>
<evidence type="ECO:0000256" key="1">
    <source>
        <dbReference type="ARBA" id="ARBA00008858"/>
    </source>
</evidence>
<comment type="similarity">
    <text evidence="1">Belongs to the AIM6 family.</text>
</comment>
<reference evidence="5 6" key="1">
    <citation type="submission" date="2017-04" db="EMBL/GenBank/DDBJ databases">
        <title>Draft genome sequence of Marssonina coronaria NL1: causal agent of apple blotch.</title>
        <authorList>
            <person name="Cheng Q."/>
        </authorList>
    </citation>
    <scope>NUCLEOTIDE SEQUENCE [LARGE SCALE GENOMIC DNA]</scope>
    <source>
        <strain evidence="5 6">NL1</strain>
    </source>
</reference>
<name>A0A218YRJ7_9HELO</name>
<feature type="compositionally biased region" description="Low complexity" evidence="3">
    <location>
        <begin position="629"/>
        <end position="649"/>
    </location>
</feature>
<feature type="transmembrane region" description="Helical" evidence="4">
    <location>
        <begin position="486"/>
        <end position="511"/>
    </location>
</feature>
<feature type="region of interest" description="Disordered" evidence="3">
    <location>
        <begin position="195"/>
        <end position="215"/>
    </location>
</feature>
<dbReference type="PANTHER" id="PTHR31571:SF1">
    <property type="entry name" value="ALTERED INHERITANCE OF MITOCHONDRIA PROTEIN 6"/>
    <property type="match status" value="1"/>
</dbReference>
<keyword evidence="6" id="KW-1185">Reference proteome</keyword>
<evidence type="ECO:0000313" key="5">
    <source>
        <dbReference type="EMBL" id="OWO97444.1"/>
    </source>
</evidence>
<dbReference type="Proteomes" id="UP000242519">
    <property type="component" value="Unassembled WGS sequence"/>
</dbReference>
<dbReference type="InterPro" id="IPR017946">
    <property type="entry name" value="PLC-like_Pdiesterase_TIM-brl"/>
</dbReference>
<organism evidence="5 6">
    <name type="scientific">Diplocarpon coronariae</name>
    <dbReference type="NCBI Taxonomy" id="2795749"/>
    <lineage>
        <taxon>Eukaryota</taxon>
        <taxon>Fungi</taxon>
        <taxon>Dikarya</taxon>
        <taxon>Ascomycota</taxon>
        <taxon>Pezizomycotina</taxon>
        <taxon>Leotiomycetes</taxon>
        <taxon>Helotiales</taxon>
        <taxon>Drepanopezizaceae</taxon>
        <taxon>Diplocarpon</taxon>
    </lineage>
</organism>
<feature type="region of interest" description="Disordered" evidence="3">
    <location>
        <begin position="427"/>
        <end position="481"/>
    </location>
</feature>
<sequence>MAPGPKVEVEVGEGVDDAATTRKGRFRSCIALLRQSCRRGPQSSLWPVLVRRMLYLFATAIALATVVSLIFHILILDLIHRLSPPRLPINGLDRIVANWVEPEPGNNDTQFPSWLPNFSRGIMPRPIHSHNDYWRRVPLFEALSLGITGVEADCHLVDGELYVGHKNNTLRASRTLRSLYLDPLITILQKQNSLEPASSPLSGSGSDSRPRGVWEDSPSTTLVLLTDLKTSGPSTLAAVQAQLAPFRERGWLTYWNGSAVVRGAITHVGTGNTPFESVLESEFANATYRDVFFDAPLHALLDRTTDTNASTNPSTYNISNSYYASTSIDQSIGVSTSGLTRAQLQTVTEQVSQARALGLVSRYWDVPAWPVSRMVRVWTQLEEAGVAVLNADLIEVAARWDWKCLATATGATMSESATRKTLISMSTSTLPSTPATATTPSLVTTPVISDVSTPTPSSSQTSSPSSSSSSSASSTPAPSPGPGKSIIPIIAGSVGGVAAICIILVLIWYLLRSRKEKRDIQPYDDPGLPKHFILNRSPTAQSIPVGARDDCFAPFGGRYNEPRHPATLPTSVPPDSQEIATSATEVDHFTAPSRPRPLLDGSLPDSEKFTISPLSAHEHASFHAVPGQPSSGPTLSTETSTSSPPNRSTLAARPTYVVSYPREHATFQPAVDPASDSRRQSSFVPSPALTSSSQQSHPPAWRCSELSAASPLTSPVLGRSELEAAGPAPYHAPRSPAPGSRRANDAGNPVSRDAADGSARPTPAGLGLESSSPPELPEPRGPPEGATQLLLHPQHVSNDRDLDSAPLAPPPTQSQSQTQTLGPGPSPSPDHERWSGSTTLSSSRGGVLASPSPSPRPASPSAAASPARNAAWTALWGTR</sequence>
<feature type="compositionally biased region" description="Low complexity" evidence="3">
    <location>
        <begin position="195"/>
        <end position="207"/>
    </location>
</feature>
<feature type="region of interest" description="Disordered" evidence="3">
    <location>
        <begin position="724"/>
        <end position="879"/>
    </location>
</feature>
<dbReference type="SUPFAM" id="SSF51695">
    <property type="entry name" value="PLC-like phosphodiesterases"/>
    <property type="match status" value="1"/>
</dbReference>
<keyword evidence="4" id="KW-0472">Membrane</keyword>
<feature type="transmembrane region" description="Helical" evidence="4">
    <location>
        <begin position="54"/>
        <end position="76"/>
    </location>
</feature>
<dbReference type="InParanoid" id="A0A218YRJ7"/>
<proteinExistence type="inferred from homology"/>
<dbReference type="CDD" id="cd12087">
    <property type="entry name" value="TM_EGFR-like"/>
    <property type="match status" value="1"/>
</dbReference>
<feature type="compositionally biased region" description="Polar residues" evidence="3">
    <location>
        <begin position="680"/>
        <end position="697"/>
    </location>
</feature>
<feature type="compositionally biased region" description="Low complexity" evidence="3">
    <location>
        <begin position="859"/>
        <end position="868"/>
    </location>
</feature>
<feature type="compositionally biased region" description="Low complexity" evidence="3">
    <location>
        <begin position="835"/>
        <end position="851"/>
    </location>
</feature>
<feature type="region of interest" description="Disordered" evidence="3">
    <location>
        <begin position="554"/>
        <end position="652"/>
    </location>
</feature>
<evidence type="ECO:0000313" key="6">
    <source>
        <dbReference type="Proteomes" id="UP000242519"/>
    </source>
</evidence>
<protein>
    <recommendedName>
        <fullName evidence="2">Altered inheritance of mitochondria protein 6</fullName>
    </recommendedName>
</protein>
<accession>A0A218YRJ7</accession>